<protein>
    <recommendedName>
        <fullName evidence="4">PetM family of cytochrome b6f complex subunit 7</fullName>
    </recommendedName>
</protein>
<dbReference type="EMBL" id="AP027142">
    <property type="protein sequence ID" value="BDV32602.1"/>
    <property type="molecule type" value="Genomic_DNA"/>
</dbReference>
<feature type="transmembrane region" description="Helical" evidence="1">
    <location>
        <begin position="81"/>
        <end position="104"/>
    </location>
</feature>
<sequence>MTEARHALIVGHMLRLVTRFLGLLLLAGGFIALIVDGTRSIAGGTLLVTSLRSGLSDSFPALYRSLESSVQAKSASLWDPVATTLLLLPVSVALGGLGAFLIVFSHRREASNRYWRR</sequence>
<gene>
    <name evidence="2" type="ORF">SS37A_01310</name>
</gene>
<keyword evidence="1" id="KW-1133">Transmembrane helix</keyword>
<reference evidence="2 3" key="1">
    <citation type="journal article" date="2023" name="Int. J. Syst. Evol. Microbiol.">
        <title>Methylocystis iwaonis sp. nov., a type II methane-oxidizing bacterium from surface soil of a rice paddy field in Japan, and emended description of the genus Methylocystis (ex Whittenbury et al. 1970) Bowman et al. 1993.</title>
        <authorList>
            <person name="Kaise H."/>
            <person name="Sawadogo J.B."/>
            <person name="Alam M.S."/>
            <person name="Ueno C."/>
            <person name="Dianou D."/>
            <person name="Shinjo R."/>
            <person name="Asakawa S."/>
        </authorList>
    </citation>
    <scope>NUCLEOTIDE SEQUENCE [LARGE SCALE GENOMIC DNA]</scope>
    <source>
        <strain evidence="2 3">SS37A-Re</strain>
    </source>
</reference>
<evidence type="ECO:0000313" key="3">
    <source>
        <dbReference type="Proteomes" id="UP001317629"/>
    </source>
</evidence>
<proteinExistence type="predicted"/>
<name>A0ABM8E3M9_9HYPH</name>
<organism evidence="2 3">
    <name type="scientific">Methylocystis iwaonis</name>
    <dbReference type="NCBI Taxonomy" id="2885079"/>
    <lineage>
        <taxon>Bacteria</taxon>
        <taxon>Pseudomonadati</taxon>
        <taxon>Pseudomonadota</taxon>
        <taxon>Alphaproteobacteria</taxon>
        <taxon>Hyphomicrobiales</taxon>
        <taxon>Methylocystaceae</taxon>
        <taxon>Methylocystis</taxon>
    </lineage>
</organism>
<accession>A0ABM8E3M9</accession>
<evidence type="ECO:0000313" key="2">
    <source>
        <dbReference type="EMBL" id="BDV32602.1"/>
    </source>
</evidence>
<keyword evidence="3" id="KW-1185">Reference proteome</keyword>
<evidence type="ECO:0000256" key="1">
    <source>
        <dbReference type="SAM" id="Phobius"/>
    </source>
</evidence>
<keyword evidence="1" id="KW-0812">Transmembrane</keyword>
<keyword evidence="1" id="KW-0472">Membrane</keyword>
<feature type="transmembrane region" description="Helical" evidence="1">
    <location>
        <begin position="16"/>
        <end position="35"/>
    </location>
</feature>
<evidence type="ECO:0008006" key="4">
    <source>
        <dbReference type="Google" id="ProtNLM"/>
    </source>
</evidence>
<dbReference type="Proteomes" id="UP001317629">
    <property type="component" value="Chromosome"/>
</dbReference>
<dbReference type="RefSeq" id="WP_281929736.1">
    <property type="nucleotide sequence ID" value="NZ_AP027142.1"/>
</dbReference>